<organism evidence="1 2">
    <name type="scientific">Lientehia hominis</name>
    <dbReference type="NCBI Taxonomy" id="2897778"/>
    <lineage>
        <taxon>Bacteria</taxon>
        <taxon>Bacillati</taxon>
        <taxon>Bacillota</taxon>
        <taxon>Clostridia</taxon>
        <taxon>Lachnospirales</taxon>
        <taxon>Lachnospiraceae</taxon>
        <taxon>Lientehia</taxon>
    </lineage>
</organism>
<reference evidence="1 2" key="1">
    <citation type="submission" date="2021-11" db="EMBL/GenBank/DDBJ databases">
        <title>Lacrimispora sp. nov. NSJ-141 isolated from human feces.</title>
        <authorList>
            <person name="Abdugheni R."/>
        </authorList>
    </citation>
    <scope>NUCLEOTIDE SEQUENCE [LARGE SCALE GENOMIC DNA]</scope>
    <source>
        <strain evidence="1 2">NSJ-141</strain>
    </source>
</reference>
<gene>
    <name evidence="1" type="ORF">LQE92_07315</name>
</gene>
<dbReference type="AlphaFoldDB" id="A0AAP2RIN0"/>
<proteinExistence type="predicted"/>
<evidence type="ECO:0008006" key="3">
    <source>
        <dbReference type="Google" id="ProtNLM"/>
    </source>
</evidence>
<comment type="caution">
    <text evidence="1">The sequence shown here is derived from an EMBL/GenBank/DDBJ whole genome shotgun (WGS) entry which is preliminary data.</text>
</comment>
<keyword evidence="2" id="KW-1185">Reference proteome</keyword>
<dbReference type="Proteomes" id="UP001299265">
    <property type="component" value="Unassembled WGS sequence"/>
</dbReference>
<sequence>MSQLVLEALDTRTADVWQMSARKKRSLAVKKGISAVILHFLFYGLEVLNQKEEKVRAEVGDWEEDFTFGIGMGEKAPALYMKKTKNRLVRLSAAITVPEDMDLMIRFKSVDAAFAVMSGQIGVAGSYARHGFMLKGDIARAMSVVRCMDLAEAYLFPRFLSRKILKEVPKKNMGIIRTYLAVAGRMIRFESGKRENKRQDGGRQNVTGLL</sequence>
<accession>A0AAP2RIN0</accession>
<dbReference type="RefSeq" id="WP_231062338.1">
    <property type="nucleotide sequence ID" value="NZ_JAJNOR010000004.1"/>
</dbReference>
<evidence type="ECO:0000313" key="2">
    <source>
        <dbReference type="Proteomes" id="UP001299265"/>
    </source>
</evidence>
<evidence type="ECO:0000313" key="1">
    <source>
        <dbReference type="EMBL" id="MCD2492441.1"/>
    </source>
</evidence>
<dbReference type="EMBL" id="JAJNOR010000004">
    <property type="protein sequence ID" value="MCD2492441.1"/>
    <property type="molecule type" value="Genomic_DNA"/>
</dbReference>
<name>A0AAP2RIN0_9FIRM</name>
<protein>
    <recommendedName>
        <fullName evidence="3">SCP2 domain-containing protein</fullName>
    </recommendedName>
</protein>